<evidence type="ECO:0000259" key="2">
    <source>
        <dbReference type="Pfam" id="PF22013"/>
    </source>
</evidence>
<dbReference type="InterPro" id="IPR054168">
    <property type="entry name" value="PG_1098_Fer"/>
</dbReference>
<gene>
    <name evidence="3" type="ORF">C5O25_02235</name>
</gene>
<name>A0A2V1IYD2_9BACT</name>
<accession>A0A2V1IYD2</accession>
<dbReference type="Pfam" id="PF04445">
    <property type="entry name" value="SAM_MT"/>
    <property type="match status" value="1"/>
</dbReference>
<dbReference type="PANTHER" id="PTHR14741">
    <property type="entry name" value="S-ADENOSYLMETHIONINE-DEPENDENT METHYLTRANSFERASE RELATED"/>
    <property type="match status" value="1"/>
</dbReference>
<comment type="caution">
    <text evidence="3">The sequence shown here is derived from an EMBL/GenBank/DDBJ whole genome shotgun (WGS) entry which is preliminary data.</text>
</comment>
<dbReference type="GeneID" id="93423398"/>
<dbReference type="EMBL" id="PUBV01000003">
    <property type="protein sequence ID" value="PWB09085.1"/>
    <property type="molecule type" value="Genomic_DNA"/>
</dbReference>
<dbReference type="RefSeq" id="WP_107035106.1">
    <property type="nucleotide sequence ID" value="NZ_CAONGC010000013.1"/>
</dbReference>
<dbReference type="Pfam" id="PF18096">
    <property type="entry name" value="Thump_like"/>
    <property type="match status" value="1"/>
</dbReference>
<proteinExistence type="predicted"/>
<dbReference type="InterPro" id="IPR007536">
    <property type="entry name" value="16SrRNA_methylTrfase_J"/>
</dbReference>
<dbReference type="SUPFAM" id="SSF53335">
    <property type="entry name" value="S-adenosyl-L-methionine-dependent methyltransferases"/>
    <property type="match status" value="1"/>
</dbReference>
<evidence type="ECO:0000259" key="1">
    <source>
        <dbReference type="Pfam" id="PF18096"/>
    </source>
</evidence>
<keyword evidence="4" id="KW-1185">Reference proteome</keyword>
<keyword evidence="3" id="KW-0489">Methyltransferase</keyword>
<reference evidence="4" key="1">
    <citation type="submission" date="2018-02" db="EMBL/GenBank/DDBJ databases">
        <authorList>
            <person name="Clavel T."/>
            <person name="Strowig T."/>
        </authorList>
    </citation>
    <scope>NUCLEOTIDE SEQUENCE [LARGE SCALE GENOMIC DNA]</scope>
    <source>
        <strain evidence="4">DSM 100764</strain>
    </source>
</reference>
<dbReference type="Gene3D" id="3.40.50.150">
    <property type="entry name" value="Vaccinia Virus protein VP39"/>
    <property type="match status" value="1"/>
</dbReference>
<dbReference type="InterPro" id="IPR041497">
    <property type="entry name" value="Thump-like"/>
</dbReference>
<keyword evidence="3" id="KW-0808">Transferase</keyword>
<dbReference type="PANTHER" id="PTHR14741:SF32">
    <property type="entry name" value="TRIMETHYLGUANOSINE SYNTHASE"/>
    <property type="match status" value="1"/>
</dbReference>
<evidence type="ECO:0000313" key="4">
    <source>
        <dbReference type="Proteomes" id="UP000244925"/>
    </source>
</evidence>
<dbReference type="Pfam" id="PF22013">
    <property type="entry name" value="PG_1098_Fer"/>
    <property type="match status" value="1"/>
</dbReference>
<dbReference type="Proteomes" id="UP000244925">
    <property type="component" value="Unassembled WGS sequence"/>
</dbReference>
<dbReference type="InterPro" id="IPR029063">
    <property type="entry name" value="SAM-dependent_MTases_sf"/>
</dbReference>
<dbReference type="AlphaFoldDB" id="A0A2V1IYD2"/>
<evidence type="ECO:0000313" key="3">
    <source>
        <dbReference type="EMBL" id="PWB09085.1"/>
    </source>
</evidence>
<dbReference type="GO" id="GO:0008990">
    <property type="term" value="F:rRNA (guanine-N2-)-methyltransferase activity"/>
    <property type="evidence" value="ECO:0007669"/>
    <property type="project" value="InterPro"/>
</dbReference>
<protein>
    <submittedName>
        <fullName evidence="3">Class I SAM-dependent methyltransferase</fullName>
    </submittedName>
</protein>
<organism evidence="3 4">
    <name type="scientific">Paramuribaculum intestinale</name>
    <dbReference type="NCBI Taxonomy" id="2094151"/>
    <lineage>
        <taxon>Bacteria</taxon>
        <taxon>Pseudomonadati</taxon>
        <taxon>Bacteroidota</taxon>
        <taxon>Bacteroidia</taxon>
        <taxon>Bacteroidales</taxon>
        <taxon>Muribaculaceae</taxon>
        <taxon>Paramuribaculum</taxon>
    </lineage>
</organism>
<feature type="domain" description="PG-1098 ferredoxin-like" evidence="2">
    <location>
        <begin position="285"/>
        <end position="326"/>
    </location>
</feature>
<dbReference type="CDD" id="cd02440">
    <property type="entry name" value="AdoMet_MTases"/>
    <property type="match status" value="1"/>
</dbReference>
<feature type="domain" description="THUMP-like" evidence="1">
    <location>
        <begin position="327"/>
        <end position="397"/>
    </location>
</feature>
<sequence length="399" mass="43615">MFQPLKPLSDDIRRWIADNSTADVSALRLRHHGHSDLMHAILQIEARRKCASKLADTLRCDAFQFPDMIAAEQSTSDALAAIHSSIIGDASTVADLTCGLGIDSFHFAADGRKVTAIERRPEAVAAAVANACALRLSDRMEVICADSTEWLADTAATFDCIFIDPARRDNLGRRCYSLADCSPDVGALLPQLRAHTGKVVVKASPMLDAEAVAHQLHHVSDIYLIGTATECKELVAVVDFSLPASTPFRLHAVTVTRGTTSHITIGDDTHATAMPYVAPQTGMVIYEPYPALMKAGHYRWIADRYNVTAPDPNTHLFLSDRPIDFPGKAYKIVESMDFDKRAVKEIASQRIKANVATRNFPLDAPSLARRLKISEGGDMHLYGIRTSARGLMLLLCKPV</sequence>